<evidence type="ECO:0000256" key="1">
    <source>
        <dbReference type="SAM" id="MobiDB-lite"/>
    </source>
</evidence>
<gene>
    <name evidence="2" type="ORF">DCW74_14550</name>
</gene>
<organism evidence="2 3">
    <name type="scientific">Alteromonas australica</name>
    <dbReference type="NCBI Taxonomy" id="589873"/>
    <lineage>
        <taxon>Bacteria</taxon>
        <taxon>Pseudomonadati</taxon>
        <taxon>Pseudomonadota</taxon>
        <taxon>Gammaproteobacteria</taxon>
        <taxon>Alteromonadales</taxon>
        <taxon>Alteromonadaceae</taxon>
        <taxon>Alteromonas/Salinimonas group</taxon>
        <taxon>Alteromonas</taxon>
    </lineage>
</organism>
<evidence type="ECO:0000313" key="2">
    <source>
        <dbReference type="EMBL" id="HAW76940.1"/>
    </source>
</evidence>
<dbReference type="Proteomes" id="UP000263517">
    <property type="component" value="Unassembled WGS sequence"/>
</dbReference>
<dbReference type="EMBL" id="DNAN01000511">
    <property type="protein sequence ID" value="HAW76940.1"/>
    <property type="molecule type" value="Genomic_DNA"/>
</dbReference>
<proteinExistence type="predicted"/>
<feature type="region of interest" description="Disordered" evidence="1">
    <location>
        <begin position="199"/>
        <end position="221"/>
    </location>
</feature>
<feature type="region of interest" description="Disordered" evidence="1">
    <location>
        <begin position="678"/>
        <end position="701"/>
    </location>
</feature>
<feature type="region of interest" description="Disordered" evidence="1">
    <location>
        <begin position="142"/>
        <end position="162"/>
    </location>
</feature>
<feature type="region of interest" description="Disordered" evidence="1">
    <location>
        <begin position="300"/>
        <end position="327"/>
    </location>
</feature>
<evidence type="ECO:0000313" key="3">
    <source>
        <dbReference type="Proteomes" id="UP000263517"/>
    </source>
</evidence>
<accession>A0A350P6M3</accession>
<feature type="compositionally biased region" description="Basic and acidic residues" evidence="1">
    <location>
        <begin position="207"/>
        <end position="216"/>
    </location>
</feature>
<feature type="compositionally biased region" description="Basic and acidic residues" evidence="1">
    <location>
        <begin position="309"/>
        <end position="327"/>
    </location>
</feature>
<reference evidence="2 3" key="1">
    <citation type="journal article" date="2018" name="Nat. Biotechnol.">
        <title>A standardized bacterial taxonomy based on genome phylogeny substantially revises the tree of life.</title>
        <authorList>
            <person name="Parks D.H."/>
            <person name="Chuvochina M."/>
            <person name="Waite D.W."/>
            <person name="Rinke C."/>
            <person name="Skarshewski A."/>
            <person name="Chaumeil P.A."/>
            <person name="Hugenholtz P."/>
        </authorList>
    </citation>
    <scope>NUCLEOTIDE SEQUENCE [LARGE SCALE GENOMIC DNA]</scope>
    <source>
        <strain evidence="2">UBA11978</strain>
    </source>
</reference>
<protein>
    <submittedName>
        <fullName evidence="2">Uncharacterized protein</fullName>
    </submittedName>
</protein>
<name>A0A350P6M3_9ALTE</name>
<dbReference type="AlphaFoldDB" id="A0A350P6M3"/>
<sequence>MFRDPMMARRAAGILASSPELMAAAQRRMPVKMQAGGSVSGNYVRAVQTAIQTGDTKALQEFAKPVNYGVAARTNDGKAAIALATQALGSLKKAQARVETVEAPEAQQPLSDIMAGIMSQADASIAAEAAKFPGQTGFDKDMERTKAPPQPNPSFKGPLSNNPSFLPTTGFDIDMENTSSDTSNDGSFLSGIANALRRRSSVNARRGKTELGRDPDPVEQNVGTDLQKIVSAQTGENINVQTSPSGAQFAGGASVPDYGSGIPPGTATNTLTTDADLVEAPRGAGENLAQTTVKPEIKITDDIGASPQDKLEDGKKDSSNVNKTESEKVDDLIAEYKADEGTVTGATSFESANNAISSALQAQNSDLNDKQKAEATDEAFGITGNRRDRVKARQALLKELIGEDESKDIRGDVGYNVMIAGLIAAAGDDPNAIKNLANGIRGGLENFANVRGKRSEAKRKEDRAIALKAIDEVGAEISEEQKRAYDAQVRADSRRHDRDLQEQKDIAALKRLKRQLTSAEQRQIAEFDFKRELNTRTFEQNIAQLRLNDENKRAILELDREFKLDLQDLQNQEDSAIIKTAKALQAANPEVYPTLGDAYAATQAKSLKTTDQQNRYNQLVANGMRPAQALIFSQAGVVTEMFKELGSEEAETVILEKMNPSTVNPQPGDDVMAEAASQGLTWDPDATAAGGGKGAFVKKSS</sequence>
<comment type="caution">
    <text evidence="2">The sequence shown here is derived from an EMBL/GenBank/DDBJ whole genome shotgun (WGS) entry which is preliminary data.</text>
</comment>